<sequence length="324" mass="34647">MLTRRRLIATAALAMPALLPRQALTQAWPNRPIRLIVPYPAGGGADAIARIVGAKLAEMWGGAQLVYENRGGAGGNLASELAARSQPDGYTLYLAGEFQSTNLHVYPKLSYDPVADFSPVSLVVQYPAVIAVPNSSPAKTLQEFVEFAKTKSLTFATPGHGTGPHLAGELFAQKAGIKLQHVPYRGAAPAIQDLIPGRVDSFFNNIAAVVPFMKDQQVRGLAVTTAKRTPAMPDLPTFAESGLKDFDVSGWYAFYVPAKTPDDIVKKMHADTVTALADPSVKSKLEGLGLFVVGSTPQELGAFLKAEIDKWGPVIRDAGIKVRE</sequence>
<feature type="chain" id="PRO_5006615791" evidence="2">
    <location>
        <begin position="26"/>
        <end position="324"/>
    </location>
</feature>
<comment type="similarity">
    <text evidence="1">Belongs to the UPF0065 (bug) family.</text>
</comment>
<evidence type="ECO:0000256" key="2">
    <source>
        <dbReference type="SAM" id="SignalP"/>
    </source>
</evidence>
<dbReference type="RefSeq" id="WP_157746740.1">
    <property type="nucleotide sequence ID" value="NZ_AP014946.1"/>
</dbReference>
<feature type="signal peptide" evidence="2">
    <location>
        <begin position="1"/>
        <end position="25"/>
    </location>
</feature>
<keyword evidence="2" id="KW-0732">Signal</keyword>
<dbReference type="InterPro" id="IPR005064">
    <property type="entry name" value="BUG"/>
</dbReference>
<dbReference type="SUPFAM" id="SSF53850">
    <property type="entry name" value="Periplasmic binding protein-like II"/>
    <property type="match status" value="1"/>
</dbReference>
<dbReference type="PANTHER" id="PTHR42928:SF5">
    <property type="entry name" value="BLR1237 PROTEIN"/>
    <property type="match status" value="1"/>
</dbReference>
<evidence type="ECO:0000256" key="1">
    <source>
        <dbReference type="ARBA" id="ARBA00006987"/>
    </source>
</evidence>
<dbReference type="CDD" id="cd13578">
    <property type="entry name" value="PBP2_Bug27"/>
    <property type="match status" value="1"/>
</dbReference>
<dbReference type="Proteomes" id="UP000236884">
    <property type="component" value="Chromosome"/>
</dbReference>
<keyword evidence="4" id="KW-1185">Reference proteome</keyword>
<keyword evidence="3" id="KW-0675">Receptor</keyword>
<dbReference type="PIRSF" id="PIRSF017082">
    <property type="entry name" value="YflP"/>
    <property type="match status" value="1"/>
</dbReference>
<organism evidence="3 4">
    <name type="scientific">Variibacter gotjawalensis</name>
    <dbReference type="NCBI Taxonomy" id="1333996"/>
    <lineage>
        <taxon>Bacteria</taxon>
        <taxon>Pseudomonadati</taxon>
        <taxon>Pseudomonadota</taxon>
        <taxon>Alphaproteobacteria</taxon>
        <taxon>Hyphomicrobiales</taxon>
        <taxon>Nitrobacteraceae</taxon>
        <taxon>Variibacter</taxon>
    </lineage>
</organism>
<proteinExistence type="inferred from homology"/>
<dbReference type="EMBL" id="AP014946">
    <property type="protein sequence ID" value="BAT59743.1"/>
    <property type="molecule type" value="Genomic_DNA"/>
</dbReference>
<evidence type="ECO:0000313" key="4">
    <source>
        <dbReference type="Proteomes" id="UP000236884"/>
    </source>
</evidence>
<accession>A0A0S3PUU3</accession>
<protein>
    <submittedName>
        <fullName evidence="3">Tripartite tricarboxylate transporter family receptor</fullName>
    </submittedName>
</protein>
<dbReference type="AlphaFoldDB" id="A0A0S3PUU3"/>
<dbReference type="InterPro" id="IPR042100">
    <property type="entry name" value="Bug_dom1"/>
</dbReference>
<name>A0A0S3PUU3_9BRAD</name>
<evidence type="ECO:0000313" key="3">
    <source>
        <dbReference type="EMBL" id="BAT59743.1"/>
    </source>
</evidence>
<dbReference type="KEGG" id="vgo:GJW-30_1_02276"/>
<dbReference type="Gene3D" id="3.40.190.150">
    <property type="entry name" value="Bordetella uptake gene, domain 1"/>
    <property type="match status" value="1"/>
</dbReference>
<dbReference type="Gene3D" id="3.40.190.10">
    <property type="entry name" value="Periplasmic binding protein-like II"/>
    <property type="match status" value="1"/>
</dbReference>
<gene>
    <name evidence="3" type="ORF">GJW-30_1_02276</name>
</gene>
<reference evidence="3 4" key="1">
    <citation type="submission" date="2015-08" db="EMBL/GenBank/DDBJ databases">
        <title>Investigation of the bacterial diversity of lava forest soil.</title>
        <authorList>
            <person name="Lee J.S."/>
        </authorList>
    </citation>
    <scope>NUCLEOTIDE SEQUENCE [LARGE SCALE GENOMIC DNA]</scope>
    <source>
        <strain evidence="3 4">GJW-30</strain>
    </source>
</reference>
<dbReference type="PANTHER" id="PTHR42928">
    <property type="entry name" value="TRICARBOXYLATE-BINDING PROTEIN"/>
    <property type="match status" value="1"/>
</dbReference>
<dbReference type="Pfam" id="PF03401">
    <property type="entry name" value="TctC"/>
    <property type="match status" value="1"/>
</dbReference>